<keyword evidence="3 6" id="KW-0812">Transmembrane</keyword>
<dbReference type="EMBL" id="CP029077">
    <property type="protein sequence ID" value="QED23545.1"/>
    <property type="molecule type" value="Genomic_DNA"/>
</dbReference>
<feature type="transmembrane region" description="Helical" evidence="6">
    <location>
        <begin position="155"/>
        <end position="173"/>
    </location>
</feature>
<comment type="subcellular location">
    <subcellularLocation>
        <location evidence="1">Cell membrane</location>
        <topology evidence="1">Multi-pass membrane protein</topology>
    </subcellularLocation>
</comment>
<evidence type="ECO:0000313" key="9">
    <source>
        <dbReference type="Proteomes" id="UP000321934"/>
    </source>
</evidence>
<feature type="transmembrane region" description="Helical" evidence="6">
    <location>
        <begin position="12"/>
        <end position="37"/>
    </location>
</feature>
<keyword evidence="4 6" id="KW-1133">Transmembrane helix</keyword>
<evidence type="ECO:0000256" key="3">
    <source>
        <dbReference type="ARBA" id="ARBA00022692"/>
    </source>
</evidence>
<dbReference type="GO" id="GO:0005886">
    <property type="term" value="C:plasma membrane"/>
    <property type="evidence" value="ECO:0007669"/>
    <property type="project" value="UniProtKB-SubCell"/>
</dbReference>
<proteinExistence type="predicted"/>
<evidence type="ECO:0000256" key="2">
    <source>
        <dbReference type="ARBA" id="ARBA00022475"/>
    </source>
</evidence>
<keyword evidence="2" id="KW-1003">Cell membrane</keyword>
<organism evidence="8 9">
    <name type="scientific">Candidatus Deianiraea vastatrix</name>
    <dbReference type="NCBI Taxonomy" id="2163644"/>
    <lineage>
        <taxon>Bacteria</taxon>
        <taxon>Pseudomonadati</taxon>
        <taxon>Pseudomonadota</taxon>
        <taxon>Alphaproteobacteria</taxon>
        <taxon>Rickettsiales</taxon>
        <taxon>Candidatus Deianiraeaceae</taxon>
        <taxon>Candidatus Deianiraea</taxon>
    </lineage>
</organism>
<evidence type="ECO:0000256" key="4">
    <source>
        <dbReference type="ARBA" id="ARBA00022989"/>
    </source>
</evidence>
<dbReference type="PANTHER" id="PTHR36115">
    <property type="entry name" value="PROLINE-RICH ANTIGEN HOMOLOG-RELATED"/>
    <property type="match status" value="1"/>
</dbReference>
<evidence type="ECO:0000259" key="7">
    <source>
        <dbReference type="Pfam" id="PF06271"/>
    </source>
</evidence>
<keyword evidence="9" id="KW-1185">Reference proteome</keyword>
<dbReference type="AlphaFoldDB" id="A0A5B8XF53"/>
<sequence>MKLVITNIYKRGIAFVVDEMILCVARVSLLTFIYTVFFQGEEMKKTGEEISITMAQIPETASLPEVWHVLTSLKITIWIELFIGIFFIVSPIYQFYMYYFKNGQTIGKKVVGIVVLKADEMKMSAGDIVLRMVLSYVPWILPLIVYILYANGSLMYVPLLIVWFFWYDPWIFFGKKGKTLHDVLSNTYVFNVPSLNSITENSSVDVKDSA</sequence>
<evidence type="ECO:0000256" key="5">
    <source>
        <dbReference type="ARBA" id="ARBA00023136"/>
    </source>
</evidence>
<feature type="domain" description="RDD" evidence="7">
    <location>
        <begin position="8"/>
        <end position="186"/>
    </location>
</feature>
<reference evidence="8 9" key="1">
    <citation type="journal article" date="2019" name="ISME J.">
        <title>Deianiraea, an extracellular bacterium associated with the ciliate Paramecium, suggests an alternative scenario for the evolution of Rickettsiales.</title>
        <authorList>
            <person name="Castelli M."/>
            <person name="Sabaneyeva E."/>
            <person name="Lanzoni O."/>
            <person name="Lebedeva N."/>
            <person name="Floriano A.M."/>
            <person name="Gaiarsa S."/>
            <person name="Benken K."/>
            <person name="Modeo L."/>
            <person name="Bandi C."/>
            <person name="Potekhin A."/>
            <person name="Sassera D."/>
            <person name="Petroni G."/>
        </authorList>
    </citation>
    <scope>NUCLEOTIDE SEQUENCE [LARGE SCALE GENOMIC DNA]</scope>
    <source>
        <strain evidence="8">CyL4-1</strain>
    </source>
</reference>
<keyword evidence="5 6" id="KW-0472">Membrane</keyword>
<gene>
    <name evidence="8" type="ORF">Deia_00755</name>
</gene>
<evidence type="ECO:0000256" key="6">
    <source>
        <dbReference type="SAM" id="Phobius"/>
    </source>
</evidence>
<feature type="transmembrane region" description="Helical" evidence="6">
    <location>
        <begin position="75"/>
        <end position="99"/>
    </location>
</feature>
<protein>
    <submittedName>
        <fullName evidence="8">RDD family protein</fullName>
    </submittedName>
</protein>
<feature type="transmembrane region" description="Helical" evidence="6">
    <location>
        <begin position="128"/>
        <end position="149"/>
    </location>
</feature>
<dbReference type="Proteomes" id="UP000321934">
    <property type="component" value="Chromosome"/>
</dbReference>
<dbReference type="Pfam" id="PF06271">
    <property type="entry name" value="RDD"/>
    <property type="match status" value="1"/>
</dbReference>
<dbReference type="InterPro" id="IPR051791">
    <property type="entry name" value="Pra-immunoreactive"/>
</dbReference>
<dbReference type="InterPro" id="IPR010432">
    <property type="entry name" value="RDD"/>
</dbReference>
<evidence type="ECO:0000256" key="1">
    <source>
        <dbReference type="ARBA" id="ARBA00004651"/>
    </source>
</evidence>
<evidence type="ECO:0000313" key="8">
    <source>
        <dbReference type="EMBL" id="QED23545.1"/>
    </source>
</evidence>
<accession>A0A5B8XF53</accession>
<dbReference type="RefSeq" id="WP_146820811.1">
    <property type="nucleotide sequence ID" value="NZ_CP029077.1"/>
</dbReference>
<dbReference type="PANTHER" id="PTHR36115:SF4">
    <property type="entry name" value="MEMBRANE PROTEIN"/>
    <property type="match status" value="1"/>
</dbReference>
<name>A0A5B8XF53_9RICK</name>